<dbReference type="CDD" id="cd00688">
    <property type="entry name" value="ISOPREN_C2_like"/>
    <property type="match status" value="1"/>
</dbReference>
<dbReference type="Proteomes" id="UP000663929">
    <property type="component" value="Chromosome"/>
</dbReference>
<feature type="domain" description="Fibronectin type-III" evidence="2">
    <location>
        <begin position="3333"/>
        <end position="3413"/>
    </location>
</feature>
<dbReference type="Pfam" id="PF07705">
    <property type="entry name" value="CARDB"/>
    <property type="match status" value="2"/>
</dbReference>
<dbReference type="InterPro" id="IPR008930">
    <property type="entry name" value="Terpenoid_cyclase/PrenylTrfase"/>
</dbReference>
<dbReference type="SUPFAM" id="SSF75011">
    <property type="entry name" value="3-carboxy-cis,cis-mucoante lactonizing enzyme"/>
    <property type="match status" value="1"/>
</dbReference>
<name>A0A8A4TS91_SULCO</name>
<feature type="domain" description="Fibronectin type-III" evidence="2">
    <location>
        <begin position="3925"/>
        <end position="3996"/>
    </location>
</feature>
<dbReference type="Gene3D" id="2.60.40.10">
    <property type="entry name" value="Immunoglobulins"/>
    <property type="match status" value="12"/>
</dbReference>
<keyword evidence="4" id="KW-1185">Reference proteome</keyword>
<reference evidence="3" key="1">
    <citation type="submission" date="2021-03" db="EMBL/GenBank/DDBJ databases">
        <title>Acanthopleuribacteraceae sp. M133.</title>
        <authorList>
            <person name="Wang G."/>
        </authorList>
    </citation>
    <scope>NUCLEOTIDE SEQUENCE</scope>
    <source>
        <strain evidence="3">M133</strain>
    </source>
</reference>
<dbReference type="SMART" id="SM00060">
    <property type="entry name" value="FN3"/>
    <property type="match status" value="4"/>
</dbReference>
<dbReference type="PANTHER" id="PTHR13817">
    <property type="entry name" value="TITIN"/>
    <property type="match status" value="1"/>
</dbReference>
<evidence type="ECO:0000259" key="2">
    <source>
        <dbReference type="SMART" id="SM00060"/>
    </source>
</evidence>
<accession>A0A8A4TS91</accession>
<dbReference type="InterPro" id="IPR013783">
    <property type="entry name" value="Ig-like_fold"/>
</dbReference>
<sequence length="6383" mass="685592">MKRSLFRHILLLWLGAVPLGFGVIHAGPACVVSPNFAQGTESTRSKMPDARFQLDRVVGNVAVFRFTGDPQDFGYQALGPLNPELRQAMMGAVYQHFGDLYHFAVLTSDFTYIEGVQAFYLPIRNDVAGIGLENFDRTADFHSAGRLQGLIELGALDKFATGGLVDALSLRDVLLHELGHRWLAHARFLDGGSPSADLLSGSGHWSYWLDSDASRMYGHDWARVSDDTWQARGVELRYSDLDLYLMGFLPEDRVAPLTLLRPIGTASPPDSPLSPGREARAAAETIEIDRLTAAMGPREPAYDGRLQSFRVLFIYLYAEQAPSTTTLAQVELGLGGAANLFREQTRGLGHLDFRPAPIAADRSEPDTAVALTFLQNRRGSTGLWADHEATLVRDSSAAIRALARFGVDVRAELDLLASLEDRNVDETARILATLSHFNRADEDRLTDLLDAQGDDGGFALRSGFRASPLDTALALGALNGVAETRAREAADRAVSWLLERQAGDGAWGLDVGAAYETAEVLAALAGYSGSPSGLEEARTRATNWLLGFQGAHGGLGQTDVDFAVTCAVLRALVAAGGLDTAAKSFLERAQTTAGGWNDLIHDTAIVLETLDMMADTESPDPALDRASITLVPANPVPGLPLTVSAEIRNLGSGQAEDLSLTLYRGEPEDGGEQLDRATLGQPLAAGAAARLETTWTLPDDVEAFTLVLVVGSSTPDAAPANNRLSFPFHFNAPTADARLDDESLVLSSLRPVLGETFRLRVRVENTGRLPLSGAALSLFDGDPNGSGQRIAGPLALPDLVAITGNTVAELDWVVDGPTGLRNLFVHVDTAEDPFPENNTLRRTIDVLAEAGGVDVAVDPLSVVATPNVFETAPQSLRLSYRLVDIGGTGPQSVTSALYLGDPAEGGRLVAQRVDALAPGGNFDAELTTTLEHLADYDLVLLVDTGTDSDVRPENNRHVLRFDGAAFNDFELVPDSLSLTPGLISRDNRLRVTVRNRHLQPRTGVPVLFSADSGGGFAPLGRATVDLPGAGTAVAELVWPAPAETQSGTLRADLDPDAAWPELDEGDNRLEIPYATRADDQANLHLGSDAIALSDPPYREGGRLEVRVTVRNTGGVAADGRVNLYLASPEGASIAPEQTVAALQPGEGRLVTFAIDPIAFRGEQVLVAQVATDDPESDADDNTAYRPLFVTGGPNAGFGPTPMILDPVWPAVGETVTVRVALQNGGGQSAEDLVVALYADDRDSVPLDQTQLDLQPGSAEVALTFVVPADLERLVCVLDPENLIAEQVETDNTAYLGFTPRSGEIAVDRTVFSPNGDGAADSVTLFWNTEEPEVDIALLDGSGRRQQDWRGRQGSGSLVWNGLGADGKALSDGYYVFRLSESASGFAIADITVSLDTNNTRIREALASPDPGFFDTLTSAFVGGSEWAGWAEDGSALIGRFPSGPPIVVAPDGGAFEEWYIETDQVFTLPGQPGRLLIAGPLDYFDFPYTFTVAVYGPNQETEASFELEEGHVVLAWANREQVLVAQNGTQLFLIDLDDGERHELHPAEGQWDQVIGGFAYQGHVYVVERRNGSAPRLVRLAPDGTGFREIYVFEQAPTGGFIKTLHRDRGYLAFGLQASEFSNPVDLVWFHIDSGRAFRWLEAFPDAEPDPTVALSDGRLIRTPETSGSTDVVVLLDWPSGSRYPVYDSGQPDSLINLLQGLISPDGAKIATREPFPEQGLYTTRHNLGLIFEAFTLSGGVVRLQGTATDRHFRDWVIEAASLAEPDTWIPTGMSGDFSVVNGFLGNWLPEDPGAYLLRLTARDRAGNERRRLVSVRVQEQKPFYDAFPDHLLISPNGDGVADAVTMQFQVRAAFEANLTVSDSEGRPLFQSQQFFGAGTQGSLTWHGRDAGGAVAPDGLYRLDLNGIAFQVTVDTTPPELTLALDPPRRERNQDDVLTIVTRYALEVDDLHLASWRLERRRLEDVNWTVVRAEHAAYATNPGNLDRLDTLEQVFEQEFRLVAEDHAGNRATFTTGSAVAANLWLLAGPDDTPFLGTDGSAPILAQTAIGGLENLDLVALVPRDRFPLTLTALEYGGDTDDLVTLTELDAERSLFEGPRFQPGLAEANLPSDRDVIFRLVCQDRLGGTWRSEFMRRLILAPRIDFIGLEPDGNGAFRVDYQVSVDKDSGVRTMSGRVLGGVDVDRRFDTPIVLSARPFSGNICKPDRYRGMFFQADWPDNLPPNAEPGLVRKRMLLENVVFNPGEPDEIALGTLTVGTLCGINTVTVRPLYDHCRDQGQSRRTYLVAEAGDTPSFPAISLFADAAGTVPLALDLRPPLLGERRFEMDQTELQTEGEHLVYAVVRDREGHNIRISPTLGRAQISFELVETLDSTEPLVQLAGIIPFTPEPIEIFVPDQVMCAPSERELQHALDNRVPIARELQVSVASASHAPQPSPSHLGMPVFSAWAVPVGRDTPRVEVDLSAPAPTEFPTIDIAPWAAAGYAAWELHLQAINDAGFCNEVTAVVQLSGDAESLAAGLTLFTVGSDAVTRFSPNGDGRRENAIVPVGLEGSLQVAAWIESFEGVDQPPVRLLRGGGEVGPGRLTLHWDGRNDAGERVAEGAYRLVVAGYASCGTEVRRATTLHLDTSLPELALLSPAAGAVTVPSGVRVDASDASELAWVRLTAAPAEAPNQANILADLTRPTALSDRRIAGLSVTAPGDYLIHLSAEDLAGNRAETSVVVTVALDPVIARWEATGDLLSPNDDGRQDGVVLRYELRAAANLTLTAQGPQTHVLRADVPAGIGSGEWFFDGRVGGANLPDGSYTLMLSATTDSGVNSAELDVQIDTRAPSMTLSEPEADTVNNLDRVPVVVTLSDGSGSGVGVWDLAFETPGQARVVVAEGSGALDGRTLVELDQPNEGLNRLFFTAADVAGNVSTRQVDFYRDRTAPRLRIDVPVANHVVSLGQTLNVAGTFEEAFPEDLVLSLVHEDESDPRWRQEWDAAALADLAEGSFAASVAVDDMPDGRYTLRAHMIDRVGLTGTLEVPVAIDTRPPEVALDALPNGGLLAAPVEIRGTARDLQLAWYELALLPLTQGKRDDRDKEDGFVTLFRGAEPVTDGVLFAWTRLPPDGTYRLRLRAADAAGSISETSRDLVVDRTPPGPPTGLLAEAALLETPAFRSAVTLTWASPGDGDVFGYRVYRNGTSLTEAPQAATSFRDEPVRDGLWLYQVRAIDLAGNLSESAEVELLVDATPPVPSLSAPVNGQVVGGLLDVVGSVYDERLVHWSLHYGVGVNPQNWLPLAEGTENVGFGLLAQWAVAGLVEGPHLLRFRASDASGNVGERFVEVRVENQPPAKPATPTVAALGSNPGRLRVTWAPNADADVAAYRVFRDGAYIGRVDGFSTAWLDPPVGLGDLPDGTYTYQVGAVDQAGNESALSDPSDPYLHDREAPHVAFLRPLDGARFESDLTLEAVSNAQDIQSVRFQYKLPADVDWTDIATDGEQPWLVNWTPAIEDGEIQLRAVAEEQGSGELDPAPPVITVTKGDTTAPAAPAITAVRLRGDRVELDWETQGEADLDRIHLMRNGALAADLDAATSTFADSGLAAGTYRYHLVAVDTAGNSSQPGESRQIMLFAPTLDEPALRFETPAVAIEGSGATAPFETVELREGTEVLATAQVNSVGRFRIELSLPEPGLFTYRVVQRDGQDNESLHADMTVIRVRPAEAATDLQVVSDGGDPADAILSWQPPAVDAAYLAGYHLSRGEAELQPLVSMSAAQFAEVRANGVPVASLTDGDAGTLWQGRLGANEIVFDFAQPAAYAGLRIEWDTSHPIPASLAVRLESHGVVIPWRALDLPLGSVFDTRESGLVDQMPLTGQVILRLDATEGAPAIRELSLYHQPLIAPAATGYTDSDPGTGRHEYRLTTRFVDGGSAEIGPVVLSLGDVEAPLPPSQLVVSLEGADARLAWVASPSADVAFYRVYRDDRGLADAVTTAYVDAALHSGTFAYRVTAVDGSGNESEPSETVSVTLSGGVATAPVLTAEVDADGSVLLVWNYDRESTGFDGFTVERRFLEDSGFEVVGPGDGQTLTDLVFRDTGSLPANRTLVYRVAVLDVEGRATYSNLVSVVVPLTAPTFSWPASAGSRLTLYRGRTELTGFGEPGGRVQIHRNGRQEVEATALSFDRVRDLGLVDREPQRLVFGAQGIVLVPSAVSRYMVIHDPESQSSRSITASRRFSHLTVDDEGVFAAFVDAYSDATGFAKLLHIASGEVLTVQGGFVTGPLLWRRDGRLWVVNGATISMHDPSSGQTEALFEHDEAISQLIDAPAFGGVLVVSGEAPVRVALLRDDLQPSLLLEREVLRDPVWADGARRLVWRDGSERCFALGFTVDARPNTAEPVAIPLNSQIERLVGISGDGRFLFAATSSGLPVAWDISGLIPRVTSLPESDRTVWGFTKTRRDTLLFASRDGIDFRLFEVRLAGWFQAELSELDPGENRIRANVFDPMSLDRGPFGADLVLDVSRAHLPDAVTSYDQLRFVPAAASVGQTVAALLNVRNGGGGDLRDLEISWTLVGPDENPRFLPSSTLPLLAAGAYATVGLDLDTRHWEPGRYRLRATLDGRDAIEELDETNNGAAHTFVVTDEAGLALDLATETDPIDPLADLELTARVVNTGAAASGLRVLVRLETLAGELLHDFEPWETGTLVSFAERDHAWRHSTASWLAGTYRLVGSLYRGDDLVGERSLEVTLRADARLEADLSGLPGRIGAGADLRGSIAVRNTSGNYAFRRLQWALDIEHEGTLAPGAGGVAPVLLPGGGWDLEVTVAGADLPQGEVTLWLALTEDGQTYRRVGHPLTVTNVARYAAEASLYPTPGAVTLPQSIRAAVALRNTGNRALSLPLVVRLLDLDDSVLAEAEWLAEAEPHETVESVLVFDGRGLVRGTYRLHLHNRDQGSAPVAVSVEALVQVRTDEVPVLRLEGLPAEGYTAESVAPVVVVEDDQDPLPEPEILLNHQPFAAGGVVDDEGVYYLEATVVDGNNNRARVEETFYVDRSQPELTVTGVEDGGTYGAAVHPRFEVTDLTPVRVAATLNDQPFLSGTEVAELGEYVLVVIAVDRLDHRTETRVAFTLVDGDEDLVQFTGIADGTAYRMPVTVDIQLANGASLEAFTVNETSATAPLQLTEEGVYRLEARAVRGEASQTVRAEIEIDTTVPEIVKTGVEDGGYYRESVFPVILVDGEPAESSQVTLNGAPFASGSEVAAEGVYTLAVSAVDRAGNTASSSCRFTIDRTAPELRVFGVEDGQTYVETLLITWQLVDDWPGTVTATLDGEPVQSPLSIVQSGQYTLVLHGNDLAGNTHSSRYDFVVDGVEPLVVIEPVRDGDVLRGPVTITISVSDTARASYEAFLNGQPFVSGQTLTMEGEYLLRVEALGSNDSVLVVERRFTLDQTPPQILIEGVADGQTYDTPVTPVVTVEELHPGTVELTLNGTSFVSGTTVSAHGTYRLDVVAIDLAGNRGERSLTFALGDAPPLTIEVEGVADGGFYADSVTPVIRFVGEEITETEITLNGATFASATPVAAEGEYALRARAANATGERAEVSVDFVIDRTAPVVVISGVEDGVVYDRPVQPRISIEEAWLAETLITLDEAPFNSGTVISADGSYLLRVVALDRAGNRTERQVAFDLELQAPLSLTPETLVFGDSEVAVEQPFLIANHTAQKVALGGVEIGGEGARAFSFLGFASPTVPPFGNRSGTIRFLAPAQGRFEAELVIQVEGVDMSELVLPMMGTRGTPDLVVAPLELNFDRVDLGKVGRRRLHLRNDADRLVALDVAGQDEHYQLEGDTPIELEPGSSREVVVRFVPDRAGNFGSTIELAEIGGARQFQIALCGTGVDVWSWVALPHGHGMLPSQLHKSGEHLWLRDDADLAWFHGEPGQVRGRGSLGTGRGIRGFWPVDERTAYFHLDEMGFMLRRDASERQLTCGGAPRHAVVEPASGDLLYLDAEGRLMRLGAEGNLTESTVAGALSDGQWLAVHEDGDLLALDGAGMLYRGSLSDAPLAAWFDLTPFLAGEAPVALVADVDRGSWLCAAGDRLLRIDGNGRVETAFRHVRPLRSVVVQEGSPWFVDADRRTLWRWENGGADIQWTSENRAYEAVAVDGGGGRIFSIDGERLVVHHIESGARQVSPERPGLASVIRLAYDGDLFGLEASGRILRIRDDGRTEILAEPQVTGAPHGFVAAEGNLAAVTEDGLFGLRSGAPFSIPVGFTIEGVTAIPGDRNTVLVGEVDSSQVRRIDLASGQEVGMLAFARAPRGLLCLGPEHYRYQHGGTVYEREGKVARVLSGPDPIGEGCLLPGSPVDEAWYLDGSRAQLFRLMPYAPRKADWGRRHGVPLEADIDGSERIDVLDLIWQYNTTRGN</sequence>
<dbReference type="EMBL" id="CP071793">
    <property type="protein sequence ID" value="QTD49415.1"/>
    <property type="molecule type" value="Genomic_DNA"/>
</dbReference>
<dbReference type="InterPro" id="IPR003961">
    <property type="entry name" value="FN3_dom"/>
</dbReference>
<evidence type="ECO:0000313" key="3">
    <source>
        <dbReference type="EMBL" id="QTD49415.1"/>
    </source>
</evidence>
<keyword evidence="1" id="KW-0677">Repeat</keyword>
<dbReference type="KEGG" id="scor:J3U87_27840"/>
<feature type="domain" description="Fibronectin type-III" evidence="2">
    <location>
        <begin position="3528"/>
        <end position="3600"/>
    </location>
</feature>
<dbReference type="InterPro" id="IPR050964">
    <property type="entry name" value="Striated_Muscle_Regulatory"/>
</dbReference>
<evidence type="ECO:0000313" key="4">
    <source>
        <dbReference type="Proteomes" id="UP000663929"/>
    </source>
</evidence>
<feature type="domain" description="Fibronectin type-III" evidence="2">
    <location>
        <begin position="3140"/>
        <end position="3219"/>
    </location>
</feature>
<dbReference type="RefSeq" id="WP_237379050.1">
    <property type="nucleotide sequence ID" value="NZ_CP071793.1"/>
</dbReference>
<dbReference type="SUPFAM" id="SSF48239">
    <property type="entry name" value="Terpenoid cyclases/Protein prenyltransferases"/>
    <property type="match status" value="1"/>
</dbReference>
<gene>
    <name evidence="3" type="ORF">J3U87_27840</name>
</gene>
<evidence type="ECO:0000256" key="1">
    <source>
        <dbReference type="ARBA" id="ARBA00022737"/>
    </source>
</evidence>
<dbReference type="InterPro" id="IPR011635">
    <property type="entry name" value="CARDB"/>
</dbReference>
<dbReference type="Gene3D" id="1.50.10.20">
    <property type="match status" value="1"/>
</dbReference>
<protein>
    <recommendedName>
        <fullName evidence="2">Fibronectin type-III domain-containing protein</fullName>
    </recommendedName>
</protein>
<proteinExistence type="predicted"/>
<dbReference type="SUPFAM" id="SSF82171">
    <property type="entry name" value="DPP6 N-terminal domain-like"/>
    <property type="match status" value="1"/>
</dbReference>
<dbReference type="PANTHER" id="PTHR13817:SF73">
    <property type="entry name" value="FIBRONECTIN TYPE-III DOMAIN-CONTAINING PROTEIN"/>
    <property type="match status" value="1"/>
</dbReference>
<organism evidence="3 4">
    <name type="scientific">Sulfidibacter corallicola</name>
    <dbReference type="NCBI Taxonomy" id="2818388"/>
    <lineage>
        <taxon>Bacteria</taxon>
        <taxon>Pseudomonadati</taxon>
        <taxon>Acidobacteriota</taxon>
        <taxon>Holophagae</taxon>
        <taxon>Acanthopleuribacterales</taxon>
        <taxon>Acanthopleuribacteraceae</taxon>
        <taxon>Sulfidibacter</taxon>
    </lineage>
</organism>